<gene>
    <name evidence="1" type="ORF">EVB73_002</name>
</gene>
<proteinExistence type="predicted"/>
<evidence type="ECO:0000313" key="2">
    <source>
        <dbReference type="Proteomes" id="UP000649522"/>
    </source>
</evidence>
<name>A0A7S5QZL1_9CAUD</name>
<reference evidence="1" key="1">
    <citation type="submission" date="2020-01" db="EMBL/GenBank/DDBJ databases">
        <title>Patterns of diversity and host range of bacteriophage communities associated with bean-nodulatin bacteria.</title>
        <authorList>
            <person name="Vann Cauwenberghe J."/>
            <person name="Santamaria R.I."/>
            <person name="Bustos P."/>
            <person name="Juarez S."/>
            <person name="Gonzalez V."/>
        </authorList>
    </citation>
    <scope>NUCLEOTIDE SEQUENCE</scope>
</reference>
<evidence type="ECO:0000313" key="1">
    <source>
        <dbReference type="EMBL" id="QIG68938.1"/>
    </source>
</evidence>
<sequence>MRISKVTRPDWVQPKTYKRYDFKSMQVGDLMVIAEKDQGCKNLKSFRALVWNRSKQLGYVLSCRQREDGAFEVYRSE</sequence>
<organism evidence="1 2">
    <name type="scientific">Rhizobium phage RHph_Y3_43</name>
    <dbReference type="NCBI Taxonomy" id="2509778"/>
    <lineage>
        <taxon>Viruses</taxon>
        <taxon>Duplodnaviria</taxon>
        <taxon>Heunggongvirae</taxon>
        <taxon>Uroviricota</taxon>
        <taxon>Caudoviricetes</taxon>
        <taxon>Kleczkowskavirus</taxon>
        <taxon>Kleczkowskavirus RHEph4</taxon>
    </lineage>
</organism>
<protein>
    <submittedName>
        <fullName evidence="1">Uncharacterized protein</fullName>
    </submittedName>
</protein>
<dbReference type="Proteomes" id="UP000649522">
    <property type="component" value="Segment"/>
</dbReference>
<dbReference type="EMBL" id="MN988501">
    <property type="protein sequence ID" value="QIG68938.1"/>
    <property type="molecule type" value="Genomic_DNA"/>
</dbReference>
<accession>A0A7S5QZL1</accession>